<name>A0A383DEX1_9ZZZZ</name>
<evidence type="ECO:0000313" key="1">
    <source>
        <dbReference type="EMBL" id="SVE42941.1"/>
    </source>
</evidence>
<proteinExistence type="predicted"/>
<accession>A0A383DEX1</accession>
<dbReference type="AlphaFoldDB" id="A0A383DEX1"/>
<organism evidence="1">
    <name type="scientific">marine metagenome</name>
    <dbReference type="NCBI Taxonomy" id="408172"/>
    <lineage>
        <taxon>unclassified sequences</taxon>
        <taxon>metagenomes</taxon>
        <taxon>ecological metagenomes</taxon>
    </lineage>
</organism>
<protein>
    <recommendedName>
        <fullName evidence="2">Methyltransferase domain-containing protein</fullName>
    </recommendedName>
</protein>
<feature type="non-terminal residue" evidence="1">
    <location>
        <position position="60"/>
    </location>
</feature>
<dbReference type="EMBL" id="UINC01216698">
    <property type="protein sequence ID" value="SVE42941.1"/>
    <property type="molecule type" value="Genomic_DNA"/>
</dbReference>
<reference evidence="1" key="1">
    <citation type="submission" date="2018-05" db="EMBL/GenBank/DDBJ databases">
        <authorList>
            <person name="Lanie J.A."/>
            <person name="Ng W.-L."/>
            <person name="Kazmierczak K.M."/>
            <person name="Andrzejewski T.M."/>
            <person name="Davidsen T.M."/>
            <person name="Wayne K.J."/>
            <person name="Tettelin H."/>
            <person name="Glass J.I."/>
            <person name="Rusch D."/>
            <person name="Podicherti R."/>
            <person name="Tsui H.-C.T."/>
            <person name="Winkler M.E."/>
        </authorList>
    </citation>
    <scope>NUCLEOTIDE SEQUENCE</scope>
</reference>
<evidence type="ECO:0008006" key="2">
    <source>
        <dbReference type="Google" id="ProtNLM"/>
    </source>
</evidence>
<gene>
    <name evidence="1" type="ORF">METZ01_LOCUS495795</name>
</gene>
<sequence>MNRSPSSNWYESAFQLDYLRVYKHRNDDEARKQIDFLTDALGLEPPLDVFDLSCGDGRHS</sequence>